<dbReference type="CDD" id="cd03244">
    <property type="entry name" value="ABCC_MRP_domain2"/>
    <property type="match status" value="1"/>
</dbReference>
<dbReference type="CDD" id="cd18604">
    <property type="entry name" value="ABC_6TM_VMR1_D2_like"/>
    <property type="match status" value="1"/>
</dbReference>
<dbReference type="PROSITE" id="PS00211">
    <property type="entry name" value="ABC_TRANSPORTER_1"/>
    <property type="match status" value="2"/>
</dbReference>
<dbReference type="InterPro" id="IPR050173">
    <property type="entry name" value="ABC_transporter_C-like"/>
</dbReference>
<proteinExistence type="predicted"/>
<name>A0A1E4TXE0_PACTA</name>
<comment type="subcellular location">
    <subcellularLocation>
        <location evidence="1">Membrane</location>
        <topology evidence="1">Multi-pass membrane protein</topology>
    </subcellularLocation>
</comment>
<evidence type="ECO:0000256" key="3">
    <source>
        <dbReference type="ARBA" id="ARBA00022692"/>
    </source>
</evidence>
<protein>
    <submittedName>
        <fullName evidence="14">Uncharacterized protein</fullName>
    </submittedName>
</protein>
<evidence type="ECO:0000256" key="8">
    <source>
        <dbReference type="ARBA" id="ARBA00023136"/>
    </source>
</evidence>
<dbReference type="GO" id="GO:0016887">
    <property type="term" value="F:ATP hydrolysis activity"/>
    <property type="evidence" value="ECO:0007669"/>
    <property type="project" value="InterPro"/>
</dbReference>
<dbReference type="PROSITE" id="PS50929">
    <property type="entry name" value="ABC_TM1F"/>
    <property type="match status" value="2"/>
</dbReference>
<feature type="domain" description="ABC transmembrane type-1" evidence="13">
    <location>
        <begin position="329"/>
        <end position="610"/>
    </location>
</feature>
<evidence type="ECO:0000259" key="13">
    <source>
        <dbReference type="PROSITE" id="PS50929"/>
    </source>
</evidence>
<feature type="transmembrane region" description="Helical" evidence="11">
    <location>
        <begin position="182"/>
        <end position="200"/>
    </location>
</feature>
<dbReference type="PROSITE" id="PS50893">
    <property type="entry name" value="ABC_TRANSPORTER_2"/>
    <property type="match status" value="2"/>
</dbReference>
<reference evidence="15" key="1">
    <citation type="submission" date="2016-05" db="EMBL/GenBank/DDBJ databases">
        <title>Comparative genomics of biotechnologically important yeasts.</title>
        <authorList>
            <consortium name="DOE Joint Genome Institute"/>
            <person name="Riley R."/>
            <person name="Haridas S."/>
            <person name="Wolfe K.H."/>
            <person name="Lopes M.R."/>
            <person name="Hittinger C.T."/>
            <person name="Goker M."/>
            <person name="Salamov A."/>
            <person name="Wisecaver J."/>
            <person name="Long T.M."/>
            <person name="Aerts A.L."/>
            <person name="Barry K."/>
            <person name="Choi C."/>
            <person name="Clum A."/>
            <person name="Coughlan A.Y."/>
            <person name="Deshpande S."/>
            <person name="Douglass A.P."/>
            <person name="Hanson S.J."/>
            <person name="Klenk H.-P."/>
            <person name="Labutti K."/>
            <person name="Lapidus A."/>
            <person name="Lindquist E."/>
            <person name="Lipzen A."/>
            <person name="Meier-Kolthoff J.P."/>
            <person name="Ohm R.A."/>
            <person name="Otillar R.P."/>
            <person name="Pangilinan J."/>
            <person name="Peng Y."/>
            <person name="Rokas A."/>
            <person name="Rosa C.A."/>
            <person name="Scheuner C."/>
            <person name="Sibirny A.A."/>
            <person name="Slot J.C."/>
            <person name="Stielow J.B."/>
            <person name="Sun H."/>
            <person name="Kurtzman C.P."/>
            <person name="Blackwell M."/>
            <person name="Grigoriev I.V."/>
            <person name="Jeffries T.W."/>
        </authorList>
    </citation>
    <scope>NUCLEOTIDE SEQUENCE [LARGE SCALE GENOMIC DNA]</scope>
    <source>
        <strain evidence="15">NRRL Y-2460</strain>
    </source>
</reference>
<evidence type="ECO:0000256" key="7">
    <source>
        <dbReference type="ARBA" id="ARBA00022989"/>
    </source>
</evidence>
<dbReference type="Gene3D" id="1.20.1560.10">
    <property type="entry name" value="ABC transporter type 1, transmembrane domain"/>
    <property type="match status" value="2"/>
</dbReference>
<dbReference type="InterPro" id="IPR027417">
    <property type="entry name" value="P-loop_NTPase"/>
</dbReference>
<feature type="transmembrane region" description="Helical" evidence="11">
    <location>
        <begin position="141"/>
        <end position="161"/>
    </location>
</feature>
<feature type="domain" description="ABC transporter" evidence="12">
    <location>
        <begin position="645"/>
        <end position="886"/>
    </location>
</feature>
<keyword evidence="3 11" id="KW-0812">Transmembrane</keyword>
<feature type="transmembrane region" description="Helical" evidence="11">
    <location>
        <begin position="212"/>
        <end position="230"/>
    </location>
</feature>
<dbReference type="FunFam" id="1.20.1560.10:FF:000010">
    <property type="entry name" value="Multidrug resistance-associated ABC transporter"/>
    <property type="match status" value="1"/>
</dbReference>
<feature type="compositionally biased region" description="Basic and acidic residues" evidence="10">
    <location>
        <begin position="920"/>
        <end position="940"/>
    </location>
</feature>
<dbReference type="EMBL" id="KV454013">
    <property type="protein sequence ID" value="ODV96391.1"/>
    <property type="molecule type" value="Genomic_DNA"/>
</dbReference>
<evidence type="ECO:0000256" key="4">
    <source>
        <dbReference type="ARBA" id="ARBA00022737"/>
    </source>
</evidence>
<evidence type="ECO:0000313" key="14">
    <source>
        <dbReference type="EMBL" id="ODV96391.1"/>
    </source>
</evidence>
<evidence type="ECO:0000259" key="12">
    <source>
        <dbReference type="PROSITE" id="PS50893"/>
    </source>
</evidence>
<keyword evidence="2" id="KW-0813">Transport</keyword>
<dbReference type="CDD" id="cd03250">
    <property type="entry name" value="ABCC_MRP_domain1"/>
    <property type="match status" value="1"/>
</dbReference>
<dbReference type="Proteomes" id="UP000094236">
    <property type="component" value="Unassembled WGS sequence"/>
</dbReference>
<keyword evidence="4" id="KW-0677">Repeat</keyword>
<dbReference type="FunFam" id="3.40.50.300:FF:000565">
    <property type="entry name" value="ABC bile acid transporter"/>
    <property type="match status" value="1"/>
</dbReference>
<evidence type="ECO:0000256" key="5">
    <source>
        <dbReference type="ARBA" id="ARBA00022741"/>
    </source>
</evidence>
<feature type="region of interest" description="Disordered" evidence="10">
    <location>
        <begin position="906"/>
        <end position="940"/>
    </location>
</feature>
<feature type="transmembrane region" description="Helical" evidence="11">
    <location>
        <begin position="112"/>
        <end position="129"/>
    </location>
</feature>
<feature type="transmembrane region" description="Helical" evidence="11">
    <location>
        <begin position="1230"/>
        <end position="1246"/>
    </location>
</feature>
<feature type="domain" description="ABC transmembrane type-1" evidence="13">
    <location>
        <begin position="978"/>
        <end position="1280"/>
    </location>
</feature>
<evidence type="ECO:0000256" key="1">
    <source>
        <dbReference type="ARBA" id="ARBA00004141"/>
    </source>
</evidence>
<dbReference type="SUPFAM" id="SSF90123">
    <property type="entry name" value="ABC transporter transmembrane region"/>
    <property type="match status" value="2"/>
</dbReference>
<dbReference type="STRING" id="669874.A0A1E4TXE0"/>
<gene>
    <name evidence="14" type="ORF">PACTADRAFT_49751</name>
</gene>
<dbReference type="GO" id="GO:0140359">
    <property type="term" value="F:ABC-type transporter activity"/>
    <property type="evidence" value="ECO:0007669"/>
    <property type="project" value="InterPro"/>
</dbReference>
<dbReference type="PANTHER" id="PTHR24223">
    <property type="entry name" value="ATP-BINDING CASSETTE SUB-FAMILY C"/>
    <property type="match status" value="1"/>
</dbReference>
<feature type="transmembrane region" description="Helical" evidence="11">
    <location>
        <begin position="1119"/>
        <end position="1152"/>
    </location>
</feature>
<dbReference type="PANTHER" id="PTHR24223:SF353">
    <property type="entry name" value="ABC TRANSPORTER ATP-BINDING PROTEIN_PERMEASE VMR1-RELATED"/>
    <property type="match status" value="1"/>
</dbReference>
<dbReference type="InterPro" id="IPR003593">
    <property type="entry name" value="AAA+_ATPase"/>
</dbReference>
<keyword evidence="8 11" id="KW-0472">Membrane</keyword>
<feature type="transmembrane region" description="Helical" evidence="11">
    <location>
        <begin position="27"/>
        <end position="46"/>
    </location>
</feature>
<evidence type="ECO:0000256" key="9">
    <source>
        <dbReference type="ARBA" id="ARBA00023180"/>
    </source>
</evidence>
<dbReference type="SMART" id="SM00382">
    <property type="entry name" value="AAA"/>
    <property type="match status" value="2"/>
</dbReference>
<evidence type="ECO:0000256" key="6">
    <source>
        <dbReference type="ARBA" id="ARBA00022840"/>
    </source>
</evidence>
<evidence type="ECO:0000256" key="2">
    <source>
        <dbReference type="ARBA" id="ARBA00022448"/>
    </source>
</evidence>
<feature type="transmembrane region" description="Helical" evidence="11">
    <location>
        <begin position="321"/>
        <end position="343"/>
    </location>
</feature>
<keyword evidence="6" id="KW-0067">ATP-binding</keyword>
<dbReference type="Pfam" id="PF00664">
    <property type="entry name" value="ABC_membrane"/>
    <property type="match status" value="2"/>
</dbReference>
<dbReference type="GO" id="GO:0005524">
    <property type="term" value="F:ATP binding"/>
    <property type="evidence" value="ECO:0007669"/>
    <property type="project" value="UniProtKB-KW"/>
</dbReference>
<feature type="transmembrane region" description="Helical" evidence="11">
    <location>
        <begin position="1037"/>
        <end position="1060"/>
    </location>
</feature>
<dbReference type="Pfam" id="PF00005">
    <property type="entry name" value="ABC_tran"/>
    <property type="match status" value="2"/>
</dbReference>
<feature type="domain" description="ABC transporter" evidence="12">
    <location>
        <begin position="1319"/>
        <end position="1564"/>
    </location>
</feature>
<feature type="transmembrane region" description="Helical" evidence="11">
    <location>
        <begin position="547"/>
        <end position="571"/>
    </location>
</feature>
<evidence type="ECO:0000256" key="11">
    <source>
        <dbReference type="SAM" id="Phobius"/>
    </source>
</evidence>
<accession>A0A1E4TXE0</accession>
<dbReference type="FunFam" id="3.40.50.300:FF:000825">
    <property type="entry name" value="ABC bile acid transporter"/>
    <property type="match status" value="1"/>
</dbReference>
<dbReference type="InterPro" id="IPR011527">
    <property type="entry name" value="ABC1_TM_dom"/>
</dbReference>
<evidence type="ECO:0000313" key="15">
    <source>
        <dbReference type="Proteomes" id="UP000094236"/>
    </source>
</evidence>
<dbReference type="Gene3D" id="3.40.50.300">
    <property type="entry name" value="P-loop containing nucleotide triphosphate hydrolases"/>
    <property type="match status" value="2"/>
</dbReference>
<dbReference type="OrthoDB" id="6500128at2759"/>
<dbReference type="SUPFAM" id="SSF52540">
    <property type="entry name" value="P-loop containing nucleoside triphosphate hydrolases"/>
    <property type="match status" value="2"/>
</dbReference>
<dbReference type="CDD" id="cd18596">
    <property type="entry name" value="ABC_6TM_VMR1_D1_like"/>
    <property type="match status" value="1"/>
</dbReference>
<organism evidence="14 15">
    <name type="scientific">Pachysolen tannophilus NRRL Y-2460</name>
    <dbReference type="NCBI Taxonomy" id="669874"/>
    <lineage>
        <taxon>Eukaryota</taxon>
        <taxon>Fungi</taxon>
        <taxon>Dikarya</taxon>
        <taxon>Ascomycota</taxon>
        <taxon>Saccharomycotina</taxon>
        <taxon>Pichiomycetes</taxon>
        <taxon>Pachysolenaceae</taxon>
        <taxon>Pachysolen</taxon>
    </lineage>
</organism>
<sequence>MFNADEVCPIWEDNDFSNCFKHDFFDILYPLALISISILFALIKYLSYISQTGLKKSNDEEYTTTTSASELCEADTLWSDSKKKHFSLSRLLSKFQKDIKIDKFDLTKTEKYLIIAEILLLFSQVVYFTEESIKNNFDKTFCIKLFVFGYLLLLCILRLILNNSLRITERSEKNFPNLFNQSVFLYHFLLAPSLLEFRSLIKYDTVEVNLKFHYTVVNLVANIFLLLIVYSMRFGDKVTAELYWFAGEAKPCMEPVSSIYQILSYSWINPMVAQSFRKPIGENDLWGLRKDDYSFNVINTFDKKFKNVEEISFLYKLVKNFYSLFCYQMLFGIIYTFLVFAPTALLKQFLDFVAEPDSNSTPYAWFIIVMMLVFKLFESMVICFNFYVGKIIDIRLRTILISEIYSKALRRKIGTGSVENKNIGTIINLMASDAYNIGTTMGYVSTLPISILMIIVAVTLLFNIIGWSAFIGAAIIVIMIPLNYKAASTIGSYQKLVLETMDGRTSQLNEIFNNIRALKNFSWEDSFYEKVLHTRANELKNLKWKSLYWSLQSLLSFITPTLATFFSFYCFTLIEKKNLTTSIAFTSLTLFNLLKQPLIDLAAWCSDLYQAKVSFDRIEAFLDEQETNKYEILDNYHQNNNTNRIGFQNASFQWSNKRKDGFKLLDLDVDFKLDTLNVVVGSTGSGKTSLLLALLGEMDLVEGRVFLPGSQPRDLLVPDPVTGLTESIAYCSQSAWLLNDTLKGNIIFHSEYDEARYKSVLRACGLEKDLKLLSDDTEIGESGIVLSGGQRQRLSLARAVYSNSKYVLLDDCLSAVDSHTALWIYEKCLVGELMQNRTCILVSHNVSLTTPKAGWVVVMDNGRIKDQGYVDELMERGSLNRFDVDSASRKGRALIEPKSKTEDFIERNIDVSNESDDSDERDRGRANGPGHGHDHDLRENNENEGTKLIEEETKLNGSIPFSVYRNYAKKFGNPFVWLFIISIYILTQYVYILQSLWLREWTATNDDDVSSETKSFKVESVINNIGLNALENVHGTLYYVSIYLFIGVLYSLISTIRVYISFLCGIKASNNIFKEVLSKVLKAPLRFFDTTPKGRIMNRFSKDIASVDQELVRYGETMFMYFIHCITTILLICIITPQFIFFTFFIIAGYYIVGKFYLTLSRELKRLDSISRSPIYQHFSETLTGVTTIRAFGDELRFIKENLSKIDKNNRPYYYLWIANRWLAVRTNNIGAFILFLAGAFLILNVNNIDAGLAGLSLTYAMTFDTFAVWLIRVYVSVEMSMNSVERLQEYMNIKQERPYFIPSIDNLIDENWPDKGSIKVSNLSLRYSQKLAPVIKHVSFEVKPNEKIGIVGRTGAGKSTIISAFLRFLEFDEGSKIIIDGIDISKIGLQKLRRSITVIPQDPSLFKGTLRSNLDPFEQYSDARIFESLKRVNLIDDLDMVEDDMTENKNQFLDLNSPVNENGSNLSQGQRQLVCLARSLLKLPKIILLDEATASIDYKSDEEIQATIRNEFKYSTILTIAHRLKSIIDYDKILVLDEGELKEFDDPYILLLDENSLFRSLCENSGELESLFVTAKECFENRQLNKNL</sequence>
<dbReference type="GO" id="GO:0000329">
    <property type="term" value="C:fungal-type vacuole membrane"/>
    <property type="evidence" value="ECO:0007669"/>
    <property type="project" value="TreeGrafter"/>
</dbReference>
<feature type="transmembrane region" description="Helical" evidence="11">
    <location>
        <begin position="975"/>
        <end position="992"/>
    </location>
</feature>
<evidence type="ECO:0000256" key="10">
    <source>
        <dbReference type="SAM" id="MobiDB-lite"/>
    </source>
</evidence>
<keyword evidence="9" id="KW-0325">Glycoprotein</keyword>
<dbReference type="GO" id="GO:0042908">
    <property type="term" value="P:xenobiotic transport"/>
    <property type="evidence" value="ECO:0007669"/>
    <property type="project" value="UniProtKB-ARBA"/>
</dbReference>
<feature type="transmembrane region" description="Helical" evidence="11">
    <location>
        <begin position="1253"/>
        <end position="1276"/>
    </location>
</feature>
<keyword evidence="15" id="KW-1185">Reference proteome</keyword>
<keyword evidence="7 11" id="KW-1133">Transmembrane helix</keyword>
<dbReference type="InterPro" id="IPR017871">
    <property type="entry name" value="ABC_transporter-like_CS"/>
</dbReference>
<feature type="transmembrane region" description="Helical" evidence="11">
    <location>
        <begin position="451"/>
        <end position="480"/>
    </location>
</feature>
<dbReference type="InterPro" id="IPR036640">
    <property type="entry name" value="ABC1_TM_sf"/>
</dbReference>
<keyword evidence="5" id="KW-0547">Nucleotide-binding</keyword>
<feature type="transmembrane region" description="Helical" evidence="11">
    <location>
        <begin position="363"/>
        <end position="388"/>
    </location>
</feature>
<dbReference type="InterPro" id="IPR003439">
    <property type="entry name" value="ABC_transporter-like_ATP-bd"/>
</dbReference>